<evidence type="ECO:0000256" key="4">
    <source>
        <dbReference type="ARBA" id="ARBA00004752"/>
    </source>
</evidence>
<dbReference type="Pfam" id="PF02873">
    <property type="entry name" value="MurB_C"/>
    <property type="match status" value="1"/>
</dbReference>
<dbReference type="PANTHER" id="PTHR21071">
    <property type="entry name" value="UDP-N-ACETYLENOLPYRUVOYLGLUCOSAMINE REDUCTASE"/>
    <property type="match status" value="1"/>
</dbReference>
<feature type="active site" evidence="16">
    <location>
        <position position="296"/>
    </location>
</feature>
<evidence type="ECO:0000256" key="9">
    <source>
        <dbReference type="ARBA" id="ARBA00022857"/>
    </source>
</evidence>
<accession>E6U6B5</accession>
<dbReference type="RefSeq" id="WP_013485237.1">
    <property type="nucleotide sequence ID" value="NC_014828.1"/>
</dbReference>
<dbReference type="InterPro" id="IPR036635">
    <property type="entry name" value="MurB_C_sf"/>
</dbReference>
<dbReference type="eggNOG" id="COG0812">
    <property type="taxonomic scope" value="Bacteria"/>
</dbReference>
<comment type="function">
    <text evidence="2 16">Cell wall formation.</text>
</comment>
<comment type="catalytic activity">
    <reaction evidence="15 16">
        <text>UDP-N-acetyl-alpha-D-muramate + NADP(+) = UDP-N-acetyl-3-O-(1-carboxyvinyl)-alpha-D-glucosamine + NADPH + H(+)</text>
        <dbReference type="Rhea" id="RHEA:12248"/>
        <dbReference type="ChEBI" id="CHEBI:15378"/>
        <dbReference type="ChEBI" id="CHEBI:57783"/>
        <dbReference type="ChEBI" id="CHEBI:58349"/>
        <dbReference type="ChEBI" id="CHEBI:68483"/>
        <dbReference type="ChEBI" id="CHEBI:70757"/>
        <dbReference type="EC" id="1.3.1.98"/>
    </reaction>
</comment>
<keyword evidence="9 16" id="KW-0521">NADP</keyword>
<dbReference type="GO" id="GO:0051301">
    <property type="term" value="P:cell division"/>
    <property type="evidence" value="ECO:0007669"/>
    <property type="project" value="UniProtKB-KW"/>
</dbReference>
<dbReference type="InterPro" id="IPR016167">
    <property type="entry name" value="FAD-bd_PCMH_sub1"/>
</dbReference>
<dbReference type="AlphaFoldDB" id="E6U6B5"/>
<keyword evidence="11 16" id="KW-0573">Peptidoglycan synthesis</keyword>
<keyword evidence="13 16" id="KW-0131">Cell cycle</keyword>
<dbReference type="InterPro" id="IPR016169">
    <property type="entry name" value="FAD-bd_PCMH_sub2"/>
</dbReference>
<dbReference type="EMBL" id="CP002400">
    <property type="protein sequence ID" value="ADU26882.1"/>
    <property type="molecule type" value="Genomic_DNA"/>
</dbReference>
<evidence type="ECO:0000256" key="15">
    <source>
        <dbReference type="ARBA" id="ARBA00048914"/>
    </source>
</evidence>
<evidence type="ECO:0000313" key="18">
    <source>
        <dbReference type="EMBL" id="ADU26882.1"/>
    </source>
</evidence>
<dbReference type="InterPro" id="IPR016166">
    <property type="entry name" value="FAD-bd_PCMH"/>
</dbReference>
<dbReference type="InterPro" id="IPR036318">
    <property type="entry name" value="FAD-bd_PCMH-like_sf"/>
</dbReference>
<evidence type="ECO:0000256" key="8">
    <source>
        <dbReference type="ARBA" id="ARBA00022827"/>
    </source>
</evidence>
<keyword evidence="8 16" id="KW-0274">FAD</keyword>
<evidence type="ECO:0000256" key="10">
    <source>
        <dbReference type="ARBA" id="ARBA00022960"/>
    </source>
</evidence>
<gene>
    <name evidence="16" type="primary">murB</name>
    <name evidence="18" type="ordered locus">Ethha_1342</name>
</gene>
<evidence type="ECO:0000256" key="2">
    <source>
        <dbReference type="ARBA" id="ARBA00003921"/>
    </source>
</evidence>
<evidence type="ECO:0000256" key="3">
    <source>
        <dbReference type="ARBA" id="ARBA00004496"/>
    </source>
</evidence>
<dbReference type="NCBIfam" id="NF010480">
    <property type="entry name" value="PRK13905.1"/>
    <property type="match status" value="1"/>
</dbReference>
<dbReference type="Gene3D" id="3.30.43.10">
    <property type="entry name" value="Uridine Diphospho-n-acetylenolpyruvylglucosamine Reductase, domain 2"/>
    <property type="match status" value="1"/>
</dbReference>
<dbReference type="Pfam" id="PF01565">
    <property type="entry name" value="FAD_binding_4"/>
    <property type="match status" value="1"/>
</dbReference>
<comment type="cofactor">
    <cofactor evidence="1 16">
        <name>FAD</name>
        <dbReference type="ChEBI" id="CHEBI:57692"/>
    </cofactor>
</comment>
<dbReference type="EC" id="1.3.1.98" evidence="16"/>
<dbReference type="NCBIfam" id="TIGR00179">
    <property type="entry name" value="murB"/>
    <property type="match status" value="1"/>
</dbReference>
<dbReference type="GO" id="GO:0071555">
    <property type="term" value="P:cell wall organization"/>
    <property type="evidence" value="ECO:0007669"/>
    <property type="project" value="UniProtKB-KW"/>
</dbReference>
<comment type="similarity">
    <text evidence="16">Belongs to the MurB family.</text>
</comment>
<dbReference type="PANTHER" id="PTHR21071:SF4">
    <property type="entry name" value="UDP-N-ACETYLENOLPYRUVOYLGLUCOSAMINE REDUCTASE"/>
    <property type="match status" value="1"/>
</dbReference>
<evidence type="ECO:0000256" key="5">
    <source>
        <dbReference type="ARBA" id="ARBA00022490"/>
    </source>
</evidence>
<dbReference type="HOGENOM" id="CLU_035304_1_1_9"/>
<feature type="domain" description="FAD-binding PCMH-type" evidence="17">
    <location>
        <begin position="33"/>
        <end position="197"/>
    </location>
</feature>
<keyword evidence="10 16" id="KW-0133">Cell shape</keyword>
<protein>
    <recommendedName>
        <fullName evidence="16">UDP-N-acetylenolpyruvoylglucosamine reductase</fullName>
        <ecNumber evidence="16">1.3.1.98</ecNumber>
    </recommendedName>
    <alternativeName>
        <fullName evidence="16">UDP-N-acetylmuramate dehydrogenase</fullName>
    </alternativeName>
</protein>
<dbReference type="SUPFAM" id="SSF56194">
    <property type="entry name" value="Uridine diphospho-N-Acetylenolpyruvylglucosamine reductase, MurB, C-terminal domain"/>
    <property type="match status" value="1"/>
</dbReference>
<dbReference type="GO" id="GO:0005829">
    <property type="term" value="C:cytosol"/>
    <property type="evidence" value="ECO:0007669"/>
    <property type="project" value="TreeGrafter"/>
</dbReference>
<reference evidence="18 19" key="1">
    <citation type="submission" date="2010-12" db="EMBL/GenBank/DDBJ databases">
        <title>Complete sequence of Ethanoligenens harbinense YUAN-3.</title>
        <authorList>
            <person name="Lucas S."/>
            <person name="Copeland A."/>
            <person name="Lapidus A."/>
            <person name="Cheng J.-F."/>
            <person name="Bruce D."/>
            <person name="Goodwin L."/>
            <person name="Pitluck S."/>
            <person name="Chertkov O."/>
            <person name="Misra M."/>
            <person name="Detter J.C."/>
            <person name="Han C."/>
            <person name="Tapia R."/>
            <person name="Land M."/>
            <person name="Hauser L."/>
            <person name="Jeffries C."/>
            <person name="Kyrpides N."/>
            <person name="Ivanova N."/>
            <person name="Mikhailova N."/>
            <person name="Wang A."/>
            <person name="Mouttaki H."/>
            <person name="He Z."/>
            <person name="Zhou J."/>
            <person name="Hemme C.L."/>
            <person name="Woyke T."/>
        </authorList>
    </citation>
    <scope>NUCLEOTIDE SEQUENCE [LARGE SCALE GENOMIC DNA]</scope>
    <source>
        <strain evidence="19">DSM 18485 / JCM 12961 / CGMCC 1.5033 / YUAN-3</strain>
    </source>
</reference>
<dbReference type="GO" id="GO:0071949">
    <property type="term" value="F:FAD binding"/>
    <property type="evidence" value="ECO:0007669"/>
    <property type="project" value="InterPro"/>
</dbReference>
<keyword evidence="19" id="KW-1185">Reference proteome</keyword>
<feature type="active site" description="Proton donor" evidence="16">
    <location>
        <position position="226"/>
    </location>
</feature>
<dbReference type="GO" id="GO:0008762">
    <property type="term" value="F:UDP-N-acetylmuramate dehydrogenase activity"/>
    <property type="evidence" value="ECO:0007669"/>
    <property type="project" value="UniProtKB-UniRule"/>
</dbReference>
<sequence>MPDTDFSILAAFASEQGADVLENEPMSRHTTFQIGGPARLFIRPHEEQVLGAIVGLCAKLGIPVLPLGNGSNLLIADDGFDGTVVSLERLSALQVDGNGIRCGAGVKLEDVCLFARDHGLAGLEFAYGIPGTAGGAVYMNAGAYGGEMRDVVDRSWYLDGAVQGVYMRGEHAFSYRHSIYTNSRKVVTGVRFALVPGDKAQIGRKMQELMDRRVSKQPLEYPSAGSVFKRPPGHFAGTLIDQCGLKGTSVGGAAVSDKHAGFIVNMGGATCADVVALIRQIQAAVLQKTGVKLESEIRIIGGGH</sequence>
<evidence type="ECO:0000256" key="16">
    <source>
        <dbReference type="HAMAP-Rule" id="MF_00037"/>
    </source>
</evidence>
<keyword evidence="6 16" id="KW-0132">Cell division</keyword>
<dbReference type="PROSITE" id="PS51387">
    <property type="entry name" value="FAD_PCMH"/>
    <property type="match status" value="1"/>
</dbReference>
<dbReference type="Proteomes" id="UP000001551">
    <property type="component" value="Chromosome"/>
</dbReference>
<dbReference type="KEGG" id="eha:Ethha_1342"/>
<evidence type="ECO:0000256" key="14">
    <source>
        <dbReference type="ARBA" id="ARBA00023316"/>
    </source>
</evidence>
<comment type="pathway">
    <text evidence="4 16">Cell wall biogenesis; peptidoglycan biosynthesis.</text>
</comment>
<dbReference type="UniPathway" id="UPA00219"/>
<evidence type="ECO:0000256" key="11">
    <source>
        <dbReference type="ARBA" id="ARBA00022984"/>
    </source>
</evidence>
<feature type="active site" evidence="16">
    <location>
        <position position="176"/>
    </location>
</feature>
<dbReference type="Gene3D" id="3.30.465.10">
    <property type="match status" value="1"/>
</dbReference>
<evidence type="ECO:0000256" key="12">
    <source>
        <dbReference type="ARBA" id="ARBA00023002"/>
    </source>
</evidence>
<dbReference type="GO" id="GO:0009252">
    <property type="term" value="P:peptidoglycan biosynthetic process"/>
    <property type="evidence" value="ECO:0007669"/>
    <property type="project" value="UniProtKB-UniRule"/>
</dbReference>
<dbReference type="GO" id="GO:0008360">
    <property type="term" value="P:regulation of cell shape"/>
    <property type="evidence" value="ECO:0007669"/>
    <property type="project" value="UniProtKB-KW"/>
</dbReference>
<dbReference type="STRING" id="663278.Ethha_1342"/>
<evidence type="ECO:0000256" key="6">
    <source>
        <dbReference type="ARBA" id="ARBA00022618"/>
    </source>
</evidence>
<name>E6U6B5_ETHHY</name>
<dbReference type="HAMAP" id="MF_00037">
    <property type="entry name" value="MurB"/>
    <property type="match status" value="1"/>
</dbReference>
<proteinExistence type="inferred from homology"/>
<dbReference type="Gene3D" id="3.90.78.10">
    <property type="entry name" value="UDP-N-acetylenolpyruvoylglucosamine reductase, C-terminal domain"/>
    <property type="match status" value="1"/>
</dbReference>
<evidence type="ECO:0000259" key="17">
    <source>
        <dbReference type="PROSITE" id="PS51387"/>
    </source>
</evidence>
<evidence type="ECO:0000256" key="7">
    <source>
        <dbReference type="ARBA" id="ARBA00022630"/>
    </source>
</evidence>
<evidence type="ECO:0000313" key="19">
    <source>
        <dbReference type="Proteomes" id="UP000001551"/>
    </source>
</evidence>
<keyword evidence="7 16" id="KW-0285">Flavoprotein</keyword>
<keyword evidence="14 16" id="KW-0961">Cell wall biogenesis/degradation</keyword>
<dbReference type="SUPFAM" id="SSF56176">
    <property type="entry name" value="FAD-binding/transporter-associated domain-like"/>
    <property type="match status" value="1"/>
</dbReference>
<keyword evidence="12 16" id="KW-0560">Oxidoreductase</keyword>
<evidence type="ECO:0000256" key="13">
    <source>
        <dbReference type="ARBA" id="ARBA00023306"/>
    </source>
</evidence>
<comment type="subcellular location">
    <subcellularLocation>
        <location evidence="3 16">Cytoplasm</location>
    </subcellularLocation>
</comment>
<evidence type="ECO:0000256" key="1">
    <source>
        <dbReference type="ARBA" id="ARBA00001974"/>
    </source>
</evidence>
<dbReference type="InterPro" id="IPR006094">
    <property type="entry name" value="Oxid_FAD_bind_N"/>
</dbReference>
<keyword evidence="5 16" id="KW-0963">Cytoplasm</keyword>
<dbReference type="InterPro" id="IPR011601">
    <property type="entry name" value="MurB_C"/>
</dbReference>
<dbReference type="InterPro" id="IPR003170">
    <property type="entry name" value="MurB"/>
</dbReference>
<organism evidence="18 19">
    <name type="scientific">Ethanoligenens harbinense (strain DSM 18485 / JCM 12961 / CGMCC 1.5033 / YUAN-3)</name>
    <dbReference type="NCBI Taxonomy" id="663278"/>
    <lineage>
        <taxon>Bacteria</taxon>
        <taxon>Bacillati</taxon>
        <taxon>Bacillota</taxon>
        <taxon>Clostridia</taxon>
        <taxon>Eubacteriales</taxon>
        <taxon>Oscillospiraceae</taxon>
        <taxon>Ethanoligenens</taxon>
    </lineage>
</organism>